<keyword evidence="7" id="KW-1185">Reference proteome</keyword>
<name>A0A839N2D6_9MICO</name>
<dbReference type="Pfam" id="PF03466">
    <property type="entry name" value="LysR_substrate"/>
    <property type="match status" value="1"/>
</dbReference>
<dbReference type="PROSITE" id="PS50931">
    <property type="entry name" value="HTH_LYSR"/>
    <property type="match status" value="1"/>
</dbReference>
<sequence>MGLGGTDLNLLVAMQALLEEGNVTNAGKRLELSQPAMSGALAKLRRRFDDELLTRSGRDYELTPLARELLPQVQRAVHLLGRAMQVEEEFDPATSTRLFRLTMSDYAIAVLHEPLMAVISAQAPHLRLQIDKMGPDLRASERVLVDYDVMVGPQGFGFLGENRPLWRDRMVCLVDRGNPRLRNGRLELADLRALSYAVGEFGPGNLTPADRAAAELGLDRRVSVQVSGWLPLPFVIQGTDMVAVLPDRLARMVIGPGTTLTVADSPFDDVPLVEGYWFAPSRLDDPAHCWLFDRLDETREALAAG</sequence>
<evidence type="ECO:0000256" key="2">
    <source>
        <dbReference type="ARBA" id="ARBA00023015"/>
    </source>
</evidence>
<feature type="domain" description="HTH lysR-type" evidence="5">
    <location>
        <begin position="6"/>
        <end position="63"/>
    </location>
</feature>
<dbReference type="GO" id="GO:0003700">
    <property type="term" value="F:DNA-binding transcription factor activity"/>
    <property type="evidence" value="ECO:0007669"/>
    <property type="project" value="InterPro"/>
</dbReference>
<keyword evidence="3 6" id="KW-0238">DNA-binding</keyword>
<accession>A0A839N2D6</accession>
<dbReference type="SUPFAM" id="SSF46785">
    <property type="entry name" value="Winged helix' DNA-binding domain"/>
    <property type="match status" value="1"/>
</dbReference>
<dbReference type="EMBL" id="JACHVQ010000001">
    <property type="protein sequence ID" value="MBB2891878.1"/>
    <property type="molecule type" value="Genomic_DNA"/>
</dbReference>
<comment type="similarity">
    <text evidence="1">Belongs to the LysR transcriptional regulatory family.</text>
</comment>
<gene>
    <name evidence="6" type="ORF">FHU39_001862</name>
</gene>
<dbReference type="AlphaFoldDB" id="A0A839N2D6"/>
<dbReference type="InterPro" id="IPR000847">
    <property type="entry name" value="LysR_HTH_N"/>
</dbReference>
<dbReference type="Gene3D" id="1.10.10.10">
    <property type="entry name" value="Winged helix-like DNA-binding domain superfamily/Winged helix DNA-binding domain"/>
    <property type="match status" value="1"/>
</dbReference>
<organism evidence="6 7">
    <name type="scientific">Flexivirga oryzae</name>
    <dbReference type="NCBI Taxonomy" id="1794944"/>
    <lineage>
        <taxon>Bacteria</taxon>
        <taxon>Bacillati</taxon>
        <taxon>Actinomycetota</taxon>
        <taxon>Actinomycetes</taxon>
        <taxon>Micrococcales</taxon>
        <taxon>Dermacoccaceae</taxon>
        <taxon>Flexivirga</taxon>
    </lineage>
</organism>
<dbReference type="PRINTS" id="PR00039">
    <property type="entry name" value="HTHLYSR"/>
</dbReference>
<proteinExistence type="inferred from homology"/>
<evidence type="ECO:0000259" key="5">
    <source>
        <dbReference type="PROSITE" id="PS50931"/>
    </source>
</evidence>
<evidence type="ECO:0000256" key="1">
    <source>
        <dbReference type="ARBA" id="ARBA00009437"/>
    </source>
</evidence>
<evidence type="ECO:0000256" key="4">
    <source>
        <dbReference type="ARBA" id="ARBA00023163"/>
    </source>
</evidence>
<dbReference type="Gene3D" id="3.40.190.10">
    <property type="entry name" value="Periplasmic binding protein-like II"/>
    <property type="match status" value="2"/>
</dbReference>
<keyword evidence="4" id="KW-0804">Transcription</keyword>
<dbReference type="GO" id="GO:0003677">
    <property type="term" value="F:DNA binding"/>
    <property type="evidence" value="ECO:0007669"/>
    <property type="project" value="UniProtKB-KW"/>
</dbReference>
<dbReference type="InterPro" id="IPR005119">
    <property type="entry name" value="LysR_subst-bd"/>
</dbReference>
<evidence type="ECO:0000256" key="3">
    <source>
        <dbReference type="ARBA" id="ARBA00023125"/>
    </source>
</evidence>
<comment type="caution">
    <text evidence="6">The sequence shown here is derived from an EMBL/GenBank/DDBJ whole genome shotgun (WGS) entry which is preliminary data.</text>
</comment>
<dbReference type="InterPro" id="IPR037402">
    <property type="entry name" value="YidZ_PBP2"/>
</dbReference>
<dbReference type="InterPro" id="IPR036390">
    <property type="entry name" value="WH_DNA-bd_sf"/>
</dbReference>
<dbReference type="Proteomes" id="UP000559182">
    <property type="component" value="Unassembled WGS sequence"/>
</dbReference>
<dbReference type="PANTHER" id="PTHR30118">
    <property type="entry name" value="HTH-TYPE TRANSCRIPTIONAL REGULATOR LEUO-RELATED"/>
    <property type="match status" value="1"/>
</dbReference>
<dbReference type="InterPro" id="IPR036388">
    <property type="entry name" value="WH-like_DNA-bd_sf"/>
</dbReference>
<dbReference type="CDD" id="cd08417">
    <property type="entry name" value="PBP2_Nitroaromatics_like"/>
    <property type="match status" value="1"/>
</dbReference>
<dbReference type="PANTHER" id="PTHR30118:SF15">
    <property type="entry name" value="TRANSCRIPTIONAL REGULATORY PROTEIN"/>
    <property type="match status" value="1"/>
</dbReference>
<evidence type="ECO:0000313" key="6">
    <source>
        <dbReference type="EMBL" id="MBB2891878.1"/>
    </source>
</evidence>
<keyword evidence="2" id="KW-0805">Transcription regulation</keyword>
<dbReference type="SUPFAM" id="SSF53850">
    <property type="entry name" value="Periplasmic binding protein-like II"/>
    <property type="match status" value="1"/>
</dbReference>
<evidence type="ECO:0000313" key="7">
    <source>
        <dbReference type="Proteomes" id="UP000559182"/>
    </source>
</evidence>
<dbReference type="RefSeq" id="WP_183320081.1">
    <property type="nucleotide sequence ID" value="NZ_JACHVQ010000001.1"/>
</dbReference>
<dbReference type="Pfam" id="PF00126">
    <property type="entry name" value="HTH_1"/>
    <property type="match status" value="1"/>
</dbReference>
<protein>
    <submittedName>
        <fullName evidence="6">DNA-binding transcriptional LysR family regulator</fullName>
    </submittedName>
</protein>
<dbReference type="InterPro" id="IPR050389">
    <property type="entry name" value="LysR-type_TF"/>
</dbReference>
<reference evidence="6 7" key="1">
    <citation type="submission" date="2020-08" db="EMBL/GenBank/DDBJ databases">
        <title>Sequencing the genomes of 1000 actinobacteria strains.</title>
        <authorList>
            <person name="Klenk H.-P."/>
        </authorList>
    </citation>
    <scope>NUCLEOTIDE SEQUENCE [LARGE SCALE GENOMIC DNA]</scope>
    <source>
        <strain evidence="6 7">DSM 105369</strain>
    </source>
</reference>